<evidence type="ECO:0000313" key="3">
    <source>
        <dbReference type="Proteomes" id="UP001564760"/>
    </source>
</evidence>
<protein>
    <submittedName>
        <fullName evidence="2">Uncharacterized protein</fullName>
    </submittedName>
</protein>
<name>A0ABV4C386_9MYCO</name>
<accession>A0ABV4C386</accession>
<dbReference type="EMBL" id="JBGEDP010000001">
    <property type="protein sequence ID" value="MEY8017003.1"/>
    <property type="molecule type" value="Genomic_DNA"/>
</dbReference>
<keyword evidence="3" id="KW-1185">Reference proteome</keyword>
<dbReference type="Proteomes" id="UP001564760">
    <property type="component" value="Unassembled WGS sequence"/>
</dbReference>
<feature type="transmembrane region" description="Helical" evidence="1">
    <location>
        <begin position="107"/>
        <end position="128"/>
    </location>
</feature>
<gene>
    <name evidence="2" type="ORF">AB8998_19435</name>
</gene>
<organism evidence="2 3">
    <name type="scientific">Mycobacterium servetii</name>
    <dbReference type="NCBI Taxonomy" id="3237418"/>
    <lineage>
        <taxon>Bacteria</taxon>
        <taxon>Bacillati</taxon>
        <taxon>Actinomycetota</taxon>
        <taxon>Actinomycetes</taxon>
        <taxon>Mycobacteriales</taxon>
        <taxon>Mycobacteriaceae</taxon>
        <taxon>Mycobacterium</taxon>
    </lineage>
</organism>
<keyword evidence="1" id="KW-0812">Transmembrane</keyword>
<sequence length="141" mass="15128">MSANDQDDELPPTVGADADETEIVPGLAQAAPELAWSADRYATVLDYPTMPWWGKLRQRVTDFFHPYLDDAPMDDDGAPAMDDDDDGEPIAVTDPSWGACFASAAPILFVAAAVALVIILSAAWQVWITPRSPALSTLPPT</sequence>
<dbReference type="RefSeq" id="WP_369739344.1">
    <property type="nucleotide sequence ID" value="NZ_JBGEDP010000001.1"/>
</dbReference>
<evidence type="ECO:0000256" key="1">
    <source>
        <dbReference type="SAM" id="Phobius"/>
    </source>
</evidence>
<comment type="caution">
    <text evidence="2">The sequence shown here is derived from an EMBL/GenBank/DDBJ whole genome shotgun (WGS) entry which is preliminary data.</text>
</comment>
<reference evidence="2 3" key="1">
    <citation type="submission" date="2024-08" db="EMBL/GenBank/DDBJ databases">
        <title>Mycobacterium servetensis sp. nov., a novel rapid-growing mycobacterial species recovered from a human patient in Zaragoza, Spain.</title>
        <authorList>
            <person name="Tristancho-Baro A.I."/>
            <person name="Buenestado-Serrano S."/>
            <person name="Garcia De Viedma D."/>
            <person name="Milagro-Beamonte A."/>
            <person name="Burillo N."/>
            <person name="Sanz S."/>
            <person name="Lopez-Calleja A.I."/>
            <person name="Penas-Utrilla D."/>
            <person name="Guardingo M."/>
            <person name="Garcia M.J."/>
            <person name="Vinuelas-Bayon J."/>
        </authorList>
    </citation>
    <scope>NUCLEOTIDE SEQUENCE [LARGE SCALE GENOMIC DNA]</scope>
    <source>
        <strain evidence="3">HUMS_12744610</strain>
    </source>
</reference>
<evidence type="ECO:0000313" key="2">
    <source>
        <dbReference type="EMBL" id="MEY8017003.1"/>
    </source>
</evidence>
<keyword evidence="1" id="KW-1133">Transmembrane helix</keyword>
<proteinExistence type="predicted"/>
<keyword evidence="1" id="KW-0472">Membrane</keyword>